<feature type="non-terminal residue" evidence="1">
    <location>
        <position position="1"/>
    </location>
</feature>
<feature type="non-terminal residue" evidence="1">
    <location>
        <position position="66"/>
    </location>
</feature>
<reference evidence="1 2" key="1">
    <citation type="submission" date="2018-09" db="EMBL/GenBank/DDBJ databases">
        <title>A high-quality reference genome of wild soybean provides a powerful tool to mine soybean genomes.</title>
        <authorList>
            <person name="Xie M."/>
            <person name="Chung C.Y.L."/>
            <person name="Li M.-W."/>
            <person name="Wong F.-L."/>
            <person name="Chan T.-F."/>
            <person name="Lam H.-M."/>
        </authorList>
    </citation>
    <scope>NUCLEOTIDE SEQUENCE [LARGE SCALE GENOMIC DNA]</scope>
    <source>
        <strain evidence="2">cv. W05</strain>
        <tissue evidence="1">Hypocotyl of etiolated seedlings</tissue>
    </source>
</reference>
<dbReference type="AlphaFoldDB" id="A0A445K5U5"/>
<evidence type="ECO:0000313" key="2">
    <source>
        <dbReference type="Proteomes" id="UP000289340"/>
    </source>
</evidence>
<proteinExistence type="predicted"/>
<evidence type="ECO:0000313" key="1">
    <source>
        <dbReference type="EMBL" id="RZC06222.1"/>
    </source>
</evidence>
<dbReference type="Proteomes" id="UP000289340">
    <property type="component" value="Chromosome 6"/>
</dbReference>
<organism evidence="1 2">
    <name type="scientific">Glycine soja</name>
    <name type="common">Wild soybean</name>
    <dbReference type="NCBI Taxonomy" id="3848"/>
    <lineage>
        <taxon>Eukaryota</taxon>
        <taxon>Viridiplantae</taxon>
        <taxon>Streptophyta</taxon>
        <taxon>Embryophyta</taxon>
        <taxon>Tracheophyta</taxon>
        <taxon>Spermatophyta</taxon>
        <taxon>Magnoliopsida</taxon>
        <taxon>eudicotyledons</taxon>
        <taxon>Gunneridae</taxon>
        <taxon>Pentapetalae</taxon>
        <taxon>rosids</taxon>
        <taxon>fabids</taxon>
        <taxon>Fabales</taxon>
        <taxon>Fabaceae</taxon>
        <taxon>Papilionoideae</taxon>
        <taxon>50 kb inversion clade</taxon>
        <taxon>NPAAA clade</taxon>
        <taxon>indigoferoid/millettioid clade</taxon>
        <taxon>Phaseoleae</taxon>
        <taxon>Glycine</taxon>
        <taxon>Glycine subgen. Soja</taxon>
    </lineage>
</organism>
<protein>
    <submittedName>
        <fullName evidence="1">Uncharacterized protein</fullName>
    </submittedName>
</protein>
<sequence length="66" mass="8052">KNPKYKRSHPSMEYQYSERKMENMVSNITRKFEECCPIGWQKCFIFYNKGKMDKIKYYPKMQNGAV</sequence>
<dbReference type="EMBL" id="QZWG01000006">
    <property type="protein sequence ID" value="RZC06222.1"/>
    <property type="molecule type" value="Genomic_DNA"/>
</dbReference>
<name>A0A445K5U5_GLYSO</name>
<gene>
    <name evidence="1" type="ORF">D0Y65_013992</name>
</gene>
<comment type="caution">
    <text evidence="1">The sequence shown here is derived from an EMBL/GenBank/DDBJ whole genome shotgun (WGS) entry which is preliminary data.</text>
</comment>
<keyword evidence="2" id="KW-1185">Reference proteome</keyword>
<accession>A0A445K5U5</accession>